<protein>
    <recommendedName>
        <fullName evidence="1">ABM domain-containing protein</fullName>
    </recommendedName>
</protein>
<dbReference type="Gene3D" id="3.30.70.100">
    <property type="match status" value="1"/>
</dbReference>
<proteinExistence type="predicted"/>
<dbReference type="GO" id="GO:0005829">
    <property type="term" value="C:cytosol"/>
    <property type="evidence" value="ECO:0007669"/>
    <property type="project" value="TreeGrafter"/>
</dbReference>
<evidence type="ECO:0000313" key="3">
    <source>
        <dbReference type="Proteomes" id="UP000789595"/>
    </source>
</evidence>
<gene>
    <name evidence="2" type="ORF">PECAL_3P05680</name>
</gene>
<evidence type="ECO:0000259" key="1">
    <source>
        <dbReference type="PROSITE" id="PS51725"/>
    </source>
</evidence>
<keyword evidence="3" id="KW-1185">Reference proteome</keyword>
<dbReference type="EMBL" id="CAKKNE010000003">
    <property type="protein sequence ID" value="CAH0370671.1"/>
    <property type="molecule type" value="Genomic_DNA"/>
</dbReference>
<accession>A0A8J2SH09</accession>
<dbReference type="InterPro" id="IPR011008">
    <property type="entry name" value="Dimeric_a/b-barrel"/>
</dbReference>
<dbReference type="AlphaFoldDB" id="A0A8J2SH09"/>
<dbReference type="PANTHER" id="PTHR33336:SF1">
    <property type="entry name" value="(4S)-4-HYDROXY-5-PHOSPHONOOXYPENTANE-2,3-DIONE ISOMERASE"/>
    <property type="match status" value="1"/>
</dbReference>
<feature type="domain" description="ABM" evidence="1">
    <location>
        <begin position="69"/>
        <end position="159"/>
    </location>
</feature>
<evidence type="ECO:0000313" key="2">
    <source>
        <dbReference type="EMBL" id="CAH0370671.1"/>
    </source>
</evidence>
<dbReference type="InterPro" id="IPR050744">
    <property type="entry name" value="AI-2_Isomerase_LsrG"/>
</dbReference>
<dbReference type="Proteomes" id="UP000789595">
    <property type="component" value="Unassembled WGS sequence"/>
</dbReference>
<comment type="caution">
    <text evidence="2">The sequence shown here is derived from an EMBL/GenBank/DDBJ whole genome shotgun (WGS) entry which is preliminary data.</text>
</comment>
<dbReference type="OrthoDB" id="10261153at2759"/>
<dbReference type="PANTHER" id="PTHR33336">
    <property type="entry name" value="QUINOL MONOOXYGENASE YGIN-RELATED"/>
    <property type="match status" value="1"/>
</dbReference>
<reference evidence="2" key="1">
    <citation type="submission" date="2021-11" db="EMBL/GenBank/DDBJ databases">
        <authorList>
            <consortium name="Genoscope - CEA"/>
            <person name="William W."/>
        </authorList>
    </citation>
    <scope>NUCLEOTIDE SEQUENCE</scope>
</reference>
<dbReference type="InterPro" id="IPR007138">
    <property type="entry name" value="ABM_dom"/>
</dbReference>
<sequence length="165" mass="18271">MPPARHRRDRQTSVSKTNAVRCITTRTTTQAPMLLKNLVRTGTLLAGARAFAPLAVQRRAFTKMSAAPIGVMVTVEIEESRVPAFLEALKVDAAGSREEEGCLRFDLLKDSEQANTWHFYEIYKDNDAMAVHKTLPHYKAWADFKAGGGVVSQKVAKFTADDFTA</sequence>
<dbReference type="Pfam" id="PF03992">
    <property type="entry name" value="ABM"/>
    <property type="match status" value="1"/>
</dbReference>
<dbReference type="GO" id="GO:0016491">
    <property type="term" value="F:oxidoreductase activity"/>
    <property type="evidence" value="ECO:0007669"/>
    <property type="project" value="TreeGrafter"/>
</dbReference>
<name>A0A8J2SH09_9STRA</name>
<organism evidence="2 3">
    <name type="scientific">Pelagomonas calceolata</name>
    <dbReference type="NCBI Taxonomy" id="35677"/>
    <lineage>
        <taxon>Eukaryota</taxon>
        <taxon>Sar</taxon>
        <taxon>Stramenopiles</taxon>
        <taxon>Ochrophyta</taxon>
        <taxon>Pelagophyceae</taxon>
        <taxon>Pelagomonadales</taxon>
        <taxon>Pelagomonadaceae</taxon>
        <taxon>Pelagomonas</taxon>
    </lineage>
</organism>
<dbReference type="SUPFAM" id="SSF54909">
    <property type="entry name" value="Dimeric alpha+beta barrel"/>
    <property type="match status" value="1"/>
</dbReference>
<dbReference type="PROSITE" id="PS51725">
    <property type="entry name" value="ABM"/>
    <property type="match status" value="1"/>
</dbReference>